<protein>
    <submittedName>
        <fullName evidence="2">Uncharacterized protein</fullName>
    </submittedName>
</protein>
<gene>
    <name evidence="2" type="ORF">ACFPFM_40500</name>
</gene>
<proteinExistence type="predicted"/>
<sequence>MATDPGDALSGRTPEWSLTADRQVAQRWGGESSRSSGAMDVERGAESARGVEPTAAHGAGAGKVPA</sequence>
<name>A0ABV9YF69_9PSEU</name>
<reference evidence="3" key="1">
    <citation type="journal article" date="2019" name="Int. J. Syst. Evol. Microbiol.">
        <title>The Global Catalogue of Microorganisms (GCM) 10K type strain sequencing project: providing services to taxonomists for standard genome sequencing and annotation.</title>
        <authorList>
            <consortium name="The Broad Institute Genomics Platform"/>
            <consortium name="The Broad Institute Genome Sequencing Center for Infectious Disease"/>
            <person name="Wu L."/>
            <person name="Ma J."/>
        </authorList>
    </citation>
    <scope>NUCLEOTIDE SEQUENCE [LARGE SCALE GENOMIC DNA]</scope>
    <source>
        <strain evidence="3">KCTC 12848</strain>
    </source>
</reference>
<comment type="caution">
    <text evidence="2">The sequence shown here is derived from an EMBL/GenBank/DDBJ whole genome shotgun (WGS) entry which is preliminary data.</text>
</comment>
<feature type="region of interest" description="Disordered" evidence="1">
    <location>
        <begin position="1"/>
        <end position="66"/>
    </location>
</feature>
<evidence type="ECO:0000313" key="2">
    <source>
        <dbReference type="EMBL" id="MFC5060029.1"/>
    </source>
</evidence>
<keyword evidence="3" id="KW-1185">Reference proteome</keyword>
<evidence type="ECO:0000313" key="3">
    <source>
        <dbReference type="Proteomes" id="UP001595833"/>
    </source>
</evidence>
<dbReference type="Proteomes" id="UP001595833">
    <property type="component" value="Unassembled WGS sequence"/>
</dbReference>
<dbReference type="EMBL" id="JBHSJB010000052">
    <property type="protein sequence ID" value="MFC5060029.1"/>
    <property type="molecule type" value="Genomic_DNA"/>
</dbReference>
<evidence type="ECO:0000256" key="1">
    <source>
        <dbReference type="SAM" id="MobiDB-lite"/>
    </source>
</evidence>
<accession>A0ABV9YF69</accession>
<dbReference type="RefSeq" id="WP_344043299.1">
    <property type="nucleotide sequence ID" value="NZ_BAAAKE010000043.1"/>
</dbReference>
<organism evidence="2 3">
    <name type="scientific">Saccharothrix xinjiangensis</name>
    <dbReference type="NCBI Taxonomy" id="204798"/>
    <lineage>
        <taxon>Bacteria</taxon>
        <taxon>Bacillati</taxon>
        <taxon>Actinomycetota</taxon>
        <taxon>Actinomycetes</taxon>
        <taxon>Pseudonocardiales</taxon>
        <taxon>Pseudonocardiaceae</taxon>
        <taxon>Saccharothrix</taxon>
    </lineage>
</organism>